<keyword evidence="1" id="KW-0812">Transmembrane</keyword>
<dbReference type="EMBL" id="JAAEDI010000031">
    <property type="protein sequence ID" value="MBR0652638.1"/>
    <property type="molecule type" value="Genomic_DNA"/>
</dbReference>
<sequence length="95" mass="9661">MSSARSAAEDAKDAVKDTVQHEIAALRAKVEALMADRVTPAIAGVAGQAEELATSAAAMARRQSDSLASTVRAQPFAAIATAAVAGLAIGLLMRR</sequence>
<accession>A0ABS5ENL9</accession>
<evidence type="ECO:0008006" key="4">
    <source>
        <dbReference type="Google" id="ProtNLM"/>
    </source>
</evidence>
<protein>
    <recommendedName>
        <fullName evidence="4">DUF883 domain-containing protein</fullName>
    </recommendedName>
</protein>
<dbReference type="RefSeq" id="WP_211871353.1">
    <property type="nucleotide sequence ID" value="NZ_JAAEDI010000031.1"/>
</dbReference>
<evidence type="ECO:0000313" key="3">
    <source>
        <dbReference type="Proteomes" id="UP000698752"/>
    </source>
</evidence>
<dbReference type="Proteomes" id="UP000698752">
    <property type="component" value="Unassembled WGS sequence"/>
</dbReference>
<comment type="caution">
    <text evidence="2">The sequence shown here is derived from an EMBL/GenBank/DDBJ whole genome shotgun (WGS) entry which is preliminary data.</text>
</comment>
<name>A0ABS5ENL9_9PROT</name>
<gene>
    <name evidence="2" type="ORF">GXW78_23475</name>
</gene>
<proteinExistence type="predicted"/>
<evidence type="ECO:0000313" key="2">
    <source>
        <dbReference type="EMBL" id="MBR0652638.1"/>
    </source>
</evidence>
<keyword evidence="3" id="KW-1185">Reference proteome</keyword>
<organism evidence="2 3">
    <name type="scientific">Neoroseomonas terrae</name>
    <dbReference type="NCBI Taxonomy" id="424799"/>
    <lineage>
        <taxon>Bacteria</taxon>
        <taxon>Pseudomonadati</taxon>
        <taxon>Pseudomonadota</taxon>
        <taxon>Alphaproteobacteria</taxon>
        <taxon>Acetobacterales</taxon>
        <taxon>Acetobacteraceae</taxon>
        <taxon>Neoroseomonas</taxon>
    </lineage>
</organism>
<evidence type="ECO:0000256" key="1">
    <source>
        <dbReference type="SAM" id="Phobius"/>
    </source>
</evidence>
<feature type="transmembrane region" description="Helical" evidence="1">
    <location>
        <begin position="73"/>
        <end position="93"/>
    </location>
</feature>
<reference evidence="3" key="1">
    <citation type="journal article" date="2021" name="Syst. Appl. Microbiol.">
        <title>Roseomonas hellenica sp. nov., isolated from roots of wild-growing Alkanna tinctoria.</title>
        <authorList>
            <person name="Rat A."/>
            <person name="Naranjo H.D."/>
            <person name="Lebbe L."/>
            <person name="Cnockaert M."/>
            <person name="Krigas N."/>
            <person name="Grigoriadou K."/>
            <person name="Maloupa E."/>
            <person name="Willems A."/>
        </authorList>
    </citation>
    <scope>NUCLEOTIDE SEQUENCE [LARGE SCALE GENOMIC DNA]</scope>
    <source>
        <strain evidence="3">LMG 31159</strain>
    </source>
</reference>
<keyword evidence="1" id="KW-0472">Membrane</keyword>
<keyword evidence="1" id="KW-1133">Transmembrane helix</keyword>